<evidence type="ECO:0000313" key="3">
    <source>
        <dbReference type="Proteomes" id="UP001286313"/>
    </source>
</evidence>
<sequence>MSLRKYDEDENNIDIVECLPNCGNTVIYLVVYPTHPTLYTPSPCPPYNRLRVADEGYESDYSRRKFYPILCRIVQRWEVLQAQAVERQRHSGQIRELQRQVKSLRQALEALTERANQLTQAVDVDNHGQLARKLEDAKVR</sequence>
<feature type="coiled-coil region" evidence="1">
    <location>
        <begin position="80"/>
        <end position="121"/>
    </location>
</feature>
<evidence type="ECO:0000256" key="1">
    <source>
        <dbReference type="SAM" id="Coils"/>
    </source>
</evidence>
<dbReference type="Proteomes" id="UP001286313">
    <property type="component" value="Unassembled WGS sequence"/>
</dbReference>
<accession>A0AAE1BX58</accession>
<dbReference type="AlphaFoldDB" id="A0AAE1BX58"/>
<evidence type="ECO:0000313" key="2">
    <source>
        <dbReference type="EMBL" id="KAK3857014.1"/>
    </source>
</evidence>
<organism evidence="2 3">
    <name type="scientific">Petrolisthes cinctipes</name>
    <name type="common">Flat porcelain crab</name>
    <dbReference type="NCBI Taxonomy" id="88211"/>
    <lineage>
        <taxon>Eukaryota</taxon>
        <taxon>Metazoa</taxon>
        <taxon>Ecdysozoa</taxon>
        <taxon>Arthropoda</taxon>
        <taxon>Crustacea</taxon>
        <taxon>Multicrustacea</taxon>
        <taxon>Malacostraca</taxon>
        <taxon>Eumalacostraca</taxon>
        <taxon>Eucarida</taxon>
        <taxon>Decapoda</taxon>
        <taxon>Pleocyemata</taxon>
        <taxon>Anomura</taxon>
        <taxon>Galatheoidea</taxon>
        <taxon>Porcellanidae</taxon>
        <taxon>Petrolisthes</taxon>
    </lineage>
</organism>
<dbReference type="EMBL" id="JAWQEG010005721">
    <property type="protein sequence ID" value="KAK3857014.1"/>
    <property type="molecule type" value="Genomic_DNA"/>
</dbReference>
<name>A0AAE1BX58_PETCI</name>
<proteinExistence type="predicted"/>
<reference evidence="2" key="1">
    <citation type="submission" date="2023-10" db="EMBL/GenBank/DDBJ databases">
        <title>Genome assemblies of two species of porcelain crab, Petrolisthes cinctipes and Petrolisthes manimaculis (Anomura: Porcellanidae).</title>
        <authorList>
            <person name="Angst P."/>
        </authorList>
    </citation>
    <scope>NUCLEOTIDE SEQUENCE</scope>
    <source>
        <strain evidence="2">PB745_01</strain>
        <tissue evidence="2">Gill</tissue>
    </source>
</reference>
<protein>
    <submittedName>
        <fullName evidence="2">Uncharacterized protein</fullName>
    </submittedName>
</protein>
<keyword evidence="3" id="KW-1185">Reference proteome</keyword>
<gene>
    <name evidence="2" type="ORF">Pcinc_036708</name>
</gene>
<comment type="caution">
    <text evidence="2">The sequence shown here is derived from an EMBL/GenBank/DDBJ whole genome shotgun (WGS) entry which is preliminary data.</text>
</comment>
<keyword evidence="1" id="KW-0175">Coiled coil</keyword>